<keyword evidence="7" id="KW-0809">Transit peptide</keyword>
<keyword evidence="5" id="KW-0053">Apoptosis</keyword>
<evidence type="ECO:0000313" key="15">
    <source>
        <dbReference type="Proteomes" id="UP000694924"/>
    </source>
</evidence>
<evidence type="ECO:0000259" key="14">
    <source>
        <dbReference type="Pfam" id="PF14721"/>
    </source>
</evidence>
<evidence type="ECO:0000256" key="3">
    <source>
        <dbReference type="ARBA" id="ARBA00006442"/>
    </source>
</evidence>
<dbReference type="Gene3D" id="3.30.390.30">
    <property type="match status" value="1"/>
</dbReference>
<dbReference type="InterPro" id="IPR023753">
    <property type="entry name" value="FAD/NAD-binding_dom"/>
</dbReference>
<evidence type="ECO:0000256" key="1">
    <source>
        <dbReference type="ARBA" id="ARBA00001974"/>
    </source>
</evidence>
<dbReference type="SUPFAM" id="SSF51905">
    <property type="entry name" value="FAD/NAD(P)-binding domain"/>
    <property type="match status" value="2"/>
</dbReference>
<dbReference type="PRINTS" id="PR00368">
    <property type="entry name" value="FADPNR"/>
</dbReference>
<keyword evidence="10" id="KW-0496">Mitochondrion</keyword>
<protein>
    <submittedName>
        <fullName evidence="16">Apoptosis-inducing factor 1, mitochondrial</fullName>
    </submittedName>
</protein>
<gene>
    <name evidence="16" type="primary">LOC107068226</name>
</gene>
<feature type="domain" description="FAD/NAD(P)-binding" evidence="13">
    <location>
        <begin position="175"/>
        <end position="500"/>
    </location>
</feature>
<dbReference type="InterPro" id="IPR036188">
    <property type="entry name" value="FAD/NAD-bd_sf"/>
</dbReference>
<dbReference type="GeneID" id="107068226"/>
<dbReference type="Proteomes" id="UP000694924">
    <property type="component" value="Unplaced"/>
</dbReference>
<dbReference type="InterPro" id="IPR016156">
    <property type="entry name" value="FAD/NAD-linked_Rdtase_dimer_sf"/>
</dbReference>
<evidence type="ECO:0000256" key="4">
    <source>
        <dbReference type="ARBA" id="ARBA00022630"/>
    </source>
</evidence>
<dbReference type="RefSeq" id="XP_015179915.1">
    <property type="nucleotide sequence ID" value="XM_015324429.1"/>
</dbReference>
<evidence type="ECO:0000313" key="16">
    <source>
        <dbReference type="RefSeq" id="XP_015179915.1"/>
    </source>
</evidence>
<dbReference type="Gene3D" id="3.50.50.60">
    <property type="entry name" value="FAD/NAD(P)-binding domain"/>
    <property type="match status" value="2"/>
</dbReference>
<evidence type="ECO:0000256" key="10">
    <source>
        <dbReference type="ARBA" id="ARBA00023128"/>
    </source>
</evidence>
<accession>A0ABM1II78</accession>
<comment type="similarity">
    <text evidence="3">Belongs to the FAD-dependent oxidoreductase family.</text>
</comment>
<dbReference type="SMART" id="SM01353">
    <property type="entry name" value="AIF_C"/>
    <property type="match status" value="1"/>
</dbReference>
<keyword evidence="4" id="KW-0285">Flavoprotein</keyword>
<evidence type="ECO:0000256" key="12">
    <source>
        <dbReference type="SAM" id="MobiDB-lite"/>
    </source>
</evidence>
<evidence type="ECO:0000256" key="11">
    <source>
        <dbReference type="ARBA" id="ARBA00047786"/>
    </source>
</evidence>
<evidence type="ECO:0000259" key="13">
    <source>
        <dbReference type="Pfam" id="PF07992"/>
    </source>
</evidence>
<dbReference type="Pfam" id="PF14721">
    <property type="entry name" value="AIF_C"/>
    <property type="match status" value="1"/>
</dbReference>
<dbReference type="SUPFAM" id="SSF55424">
    <property type="entry name" value="FAD/NAD-linked reductases, dimerisation (C-terminal) domain"/>
    <property type="match status" value="1"/>
</dbReference>
<dbReference type="PANTHER" id="PTHR43557">
    <property type="entry name" value="APOPTOSIS-INDUCING FACTOR 1"/>
    <property type="match status" value="1"/>
</dbReference>
<evidence type="ECO:0000256" key="8">
    <source>
        <dbReference type="ARBA" id="ARBA00023002"/>
    </source>
</evidence>
<keyword evidence="6" id="KW-0274">FAD</keyword>
<dbReference type="InterPro" id="IPR050446">
    <property type="entry name" value="FAD-oxidoreductase/Apoptosis"/>
</dbReference>
<evidence type="ECO:0000256" key="6">
    <source>
        <dbReference type="ARBA" id="ARBA00022827"/>
    </source>
</evidence>
<dbReference type="Pfam" id="PF07992">
    <property type="entry name" value="Pyr_redox_2"/>
    <property type="match status" value="1"/>
</dbReference>
<feature type="region of interest" description="Disordered" evidence="12">
    <location>
        <begin position="573"/>
        <end position="611"/>
    </location>
</feature>
<keyword evidence="15" id="KW-1185">Reference proteome</keyword>
<dbReference type="InterPro" id="IPR029324">
    <property type="entry name" value="AIF_C"/>
</dbReference>
<reference evidence="16" key="1">
    <citation type="submission" date="2025-08" db="UniProtKB">
        <authorList>
            <consortium name="RefSeq"/>
        </authorList>
    </citation>
    <scope>IDENTIFICATION</scope>
    <source>
        <tissue evidence="16">Whole body</tissue>
    </source>
</reference>
<evidence type="ECO:0000256" key="9">
    <source>
        <dbReference type="ARBA" id="ARBA00023027"/>
    </source>
</evidence>
<name>A0ABM1II78_POLDO</name>
<proteinExistence type="inferred from homology"/>
<comment type="subcellular location">
    <subcellularLocation>
        <location evidence="2">Mitochondrion</location>
    </subcellularLocation>
</comment>
<dbReference type="PRINTS" id="PR00411">
    <property type="entry name" value="PNDRDTASEI"/>
</dbReference>
<evidence type="ECO:0000256" key="2">
    <source>
        <dbReference type="ARBA" id="ARBA00004173"/>
    </source>
</evidence>
<sequence length="670" mass="74993">MLSCGRIIGQLSKVTRHAHTNHSYRTLKYVGIFSVNRLCYSNDANNKKPYRTPGTTIKPEECLPESKYSKPKKPLPACEAQRDGTCPPSCKPDYTQEDGNGKNGKFPYWKHLLATLIIAGVTIYAISSSEWFTDKFDSQSDTKKKKDTEKRYKRSKDVIKTPAVSKSIPQEVPYLLIGGGTAAFSAFRSIKSRDPKAKVLIISEEEDLPYMRPPLSKELWYNTDRATSAKLNFKQWNGTQRSLFYEPREFYTNVDKLMQLDKGGVAVAVGWKVTKIDATNKIAVLEDGHEIKYDKCLIATGASPKNLPLFESASDEVKDKIIAYRTKQDFLELEENIHNPNCKNIVIIGGGFLGSELACSLARNYPDKNIIQVYKEKYIMAQVLPEYLSEWTTKKAMAEGVICTPNVEVSDFSYKNKKLNLILSDGNTIEADQVIVAIGVKANADLATSSQLEVHPNVGGFLVNAELEARSNLWVAGDAACFYDVRLGRRRVEHHDHAVISGRLAGENMTGAGKPYLHQSMFWSDLGPEVGYEAIGIVDSSFPTVGVFAKATESDKPKASLTELTDEEKAIAQTTEETKKEETQLQNDTQSSTSENENKNVTNNMTDVKEPKKHSDFEKGVVFYLRDDVVVGIVLWNIFHRMSIARQILARGTKYDDLNEVAKLFSIHDD</sequence>
<dbReference type="PANTHER" id="PTHR43557:SF4">
    <property type="entry name" value="APOPTOSIS-INDUCING FACTOR 1, MITOCHONDRIAL"/>
    <property type="match status" value="1"/>
</dbReference>
<organism evidence="15 16">
    <name type="scientific">Polistes dominula</name>
    <name type="common">European paper wasp</name>
    <name type="synonym">Vespa dominula</name>
    <dbReference type="NCBI Taxonomy" id="743375"/>
    <lineage>
        <taxon>Eukaryota</taxon>
        <taxon>Metazoa</taxon>
        <taxon>Ecdysozoa</taxon>
        <taxon>Arthropoda</taxon>
        <taxon>Hexapoda</taxon>
        <taxon>Insecta</taxon>
        <taxon>Pterygota</taxon>
        <taxon>Neoptera</taxon>
        <taxon>Endopterygota</taxon>
        <taxon>Hymenoptera</taxon>
        <taxon>Apocrita</taxon>
        <taxon>Aculeata</taxon>
        <taxon>Vespoidea</taxon>
        <taxon>Vespidae</taxon>
        <taxon>Polistinae</taxon>
        <taxon>Polistini</taxon>
        <taxon>Polistes</taxon>
    </lineage>
</organism>
<evidence type="ECO:0000256" key="7">
    <source>
        <dbReference type="ARBA" id="ARBA00022946"/>
    </source>
</evidence>
<keyword evidence="8" id="KW-0560">Oxidoreductase</keyword>
<comment type="catalytic activity">
    <reaction evidence="11">
        <text>A + NADH + H(+) = AH2 + NAD(+)</text>
        <dbReference type="Rhea" id="RHEA:11356"/>
        <dbReference type="ChEBI" id="CHEBI:13193"/>
        <dbReference type="ChEBI" id="CHEBI:15378"/>
        <dbReference type="ChEBI" id="CHEBI:17499"/>
        <dbReference type="ChEBI" id="CHEBI:57540"/>
        <dbReference type="ChEBI" id="CHEBI:57945"/>
    </reaction>
</comment>
<feature type="domain" description="Mitochondrial apoptosis-inducing factor C-terminal" evidence="14">
    <location>
        <begin position="505"/>
        <end position="650"/>
    </location>
</feature>
<feature type="compositionally biased region" description="Polar residues" evidence="12">
    <location>
        <begin position="585"/>
        <end position="606"/>
    </location>
</feature>
<keyword evidence="9" id="KW-0520">NAD</keyword>
<evidence type="ECO:0000256" key="5">
    <source>
        <dbReference type="ARBA" id="ARBA00022703"/>
    </source>
</evidence>
<comment type="cofactor">
    <cofactor evidence="1">
        <name>FAD</name>
        <dbReference type="ChEBI" id="CHEBI:57692"/>
    </cofactor>
</comment>